<gene>
    <name evidence="2" type="ORF">J113_00870</name>
</gene>
<dbReference type="EMBL" id="CP005386">
    <property type="protein sequence ID" value="AGL25586.1"/>
    <property type="molecule type" value="Genomic_DNA"/>
</dbReference>
<keyword evidence="2" id="KW-0251">Elongation factor</keyword>
<dbReference type="HOGENOM" id="CLU_2082237_0_0_11"/>
<dbReference type="AlphaFoldDB" id="R4MCD5"/>
<proteinExistence type="predicted"/>
<accession>R4MCD5</accession>
<dbReference type="SUPFAM" id="SSF52540">
    <property type="entry name" value="P-loop containing nucleoside triphosphate hydrolases"/>
    <property type="match status" value="1"/>
</dbReference>
<evidence type="ECO:0000313" key="2">
    <source>
        <dbReference type="EMBL" id="AGL25586.1"/>
    </source>
</evidence>
<organism evidence="2 3">
    <name type="scientific">Mycobacterium tuberculosis CAS/NITR204</name>
    <dbReference type="NCBI Taxonomy" id="1310114"/>
    <lineage>
        <taxon>Bacteria</taxon>
        <taxon>Bacillati</taxon>
        <taxon>Actinomycetota</taxon>
        <taxon>Actinomycetes</taxon>
        <taxon>Mycobacteriales</taxon>
        <taxon>Mycobacteriaceae</taxon>
        <taxon>Mycobacterium</taxon>
        <taxon>Mycobacterium tuberculosis complex</taxon>
    </lineage>
</organism>
<dbReference type="KEGG" id="mtuc:J113_00870"/>
<dbReference type="Gene3D" id="3.40.50.300">
    <property type="entry name" value="P-loop containing nucleotide triphosphate hydrolases"/>
    <property type="match status" value="1"/>
</dbReference>
<dbReference type="InterPro" id="IPR027417">
    <property type="entry name" value="P-loop_NTPase"/>
</dbReference>
<evidence type="ECO:0000256" key="1">
    <source>
        <dbReference type="SAM" id="MobiDB-lite"/>
    </source>
</evidence>
<dbReference type="BioCyc" id="MTUB1310114:G13A2-132-MONOMER"/>
<keyword evidence="2" id="KW-0648">Protein biosynthesis</keyword>
<dbReference type="Proteomes" id="UP000013548">
    <property type="component" value="Chromosome"/>
</dbReference>
<dbReference type="GO" id="GO:0003746">
    <property type="term" value="F:translation elongation factor activity"/>
    <property type="evidence" value="ECO:0007669"/>
    <property type="project" value="UniProtKB-KW"/>
</dbReference>
<protein>
    <submittedName>
        <fullName evidence="2">Elongation factor G</fullName>
    </submittedName>
</protein>
<sequence length="117" mass="11756">MADRVNASQGAAAAPTANGPGGVRNVVLVGPSGGGKTTLIEALLVAAKVLSRPGSVTEGTTVCDFDEAEIRQQPRWALRSPGWLTTASRSTSSTPLGTPTSWVSCGPGCGPPIAHCS</sequence>
<evidence type="ECO:0000313" key="3">
    <source>
        <dbReference type="Proteomes" id="UP000013548"/>
    </source>
</evidence>
<reference evidence="2 3" key="1">
    <citation type="journal article" date="2013" name="Genome Announc.">
        <title>Whole-Genome Sequences of Four Clinical Isolates of Mycobacterium tuberculosis from Tamil Nadu, South India.</title>
        <authorList>
            <person name="Narayanan S."/>
            <person name="Deshpande U."/>
        </authorList>
    </citation>
    <scope>NUCLEOTIDE SEQUENCE [LARGE SCALE GENOMIC DNA]</scope>
    <source>
        <strain evidence="2 3">CAS/NITR204</strain>
    </source>
</reference>
<feature type="region of interest" description="Disordered" evidence="1">
    <location>
        <begin position="1"/>
        <end position="23"/>
    </location>
</feature>
<name>R4MCD5_MYCTX</name>